<gene>
    <name evidence="2" type="ORF">VNO78_35185</name>
    <name evidence="1" type="ORF">VNO78_36735</name>
</gene>
<dbReference type="EMBL" id="JAYMYS010000119">
    <property type="protein sequence ID" value="KAK7371219.1"/>
    <property type="molecule type" value="Genomic_DNA"/>
</dbReference>
<organism evidence="1 3">
    <name type="scientific">Psophocarpus tetragonolobus</name>
    <name type="common">Winged bean</name>
    <name type="synonym">Dolichos tetragonolobus</name>
    <dbReference type="NCBI Taxonomy" id="3891"/>
    <lineage>
        <taxon>Eukaryota</taxon>
        <taxon>Viridiplantae</taxon>
        <taxon>Streptophyta</taxon>
        <taxon>Embryophyta</taxon>
        <taxon>Tracheophyta</taxon>
        <taxon>Spermatophyta</taxon>
        <taxon>Magnoliopsida</taxon>
        <taxon>eudicotyledons</taxon>
        <taxon>Gunneridae</taxon>
        <taxon>Pentapetalae</taxon>
        <taxon>rosids</taxon>
        <taxon>fabids</taxon>
        <taxon>Fabales</taxon>
        <taxon>Fabaceae</taxon>
        <taxon>Papilionoideae</taxon>
        <taxon>50 kb inversion clade</taxon>
        <taxon>NPAAA clade</taxon>
        <taxon>indigoferoid/millettioid clade</taxon>
        <taxon>Phaseoleae</taxon>
        <taxon>Psophocarpus</taxon>
    </lineage>
</organism>
<evidence type="ECO:0000313" key="2">
    <source>
        <dbReference type="EMBL" id="KAK7375870.1"/>
    </source>
</evidence>
<protein>
    <submittedName>
        <fullName evidence="1">Uncharacterized protein</fullName>
    </submittedName>
</protein>
<sequence>MLQNREPPRDCRRELAYKKKIGRKDELSLKLLGNKSLIRLIFTLSSKNSNESISQALLTLLFVRLRKEASRHRTFPAIELQSFAQPVELDFFSSPSSSLTAFEM</sequence>
<accession>A0AAN9NDJ3</accession>
<evidence type="ECO:0000313" key="1">
    <source>
        <dbReference type="EMBL" id="KAK7371219.1"/>
    </source>
</evidence>
<proteinExistence type="predicted"/>
<dbReference type="Proteomes" id="UP001386955">
    <property type="component" value="Unassembled WGS sequence"/>
</dbReference>
<comment type="caution">
    <text evidence="1">The sequence shown here is derived from an EMBL/GenBank/DDBJ whole genome shotgun (WGS) entry which is preliminary data.</text>
</comment>
<evidence type="ECO:0000313" key="3">
    <source>
        <dbReference type="Proteomes" id="UP001386955"/>
    </source>
</evidence>
<reference evidence="1 3" key="1">
    <citation type="submission" date="2024-01" db="EMBL/GenBank/DDBJ databases">
        <title>The genomes of 5 underutilized Papilionoideae crops provide insights into root nodulation and disease resistanc.</title>
        <authorList>
            <person name="Jiang F."/>
        </authorList>
    </citation>
    <scope>NUCLEOTIDE SEQUENCE [LARGE SCALE GENOMIC DNA]</scope>
    <source>
        <strain evidence="1">DUOXIRENSHENG_FW03</strain>
        <tissue evidence="1">Leaves</tissue>
    </source>
</reference>
<dbReference type="EMBL" id="JAYMYS010000040">
    <property type="protein sequence ID" value="KAK7375870.1"/>
    <property type="molecule type" value="Genomic_DNA"/>
</dbReference>
<dbReference type="AlphaFoldDB" id="A0AAN9NDJ3"/>
<keyword evidence="3" id="KW-1185">Reference proteome</keyword>
<name>A0AAN9NDJ3_PSOTE</name>